<dbReference type="OrthoDB" id="10300187at2759"/>
<gene>
    <name evidence="1" type="ORF">TorRG33x02_357810</name>
</gene>
<sequence length="58" mass="6672">MAKTNLKLFVWFYGAYGKKEIMRSLEISANLPEMILTDMGSFVYKFQHAPARIDCAKP</sequence>
<dbReference type="Proteomes" id="UP000237000">
    <property type="component" value="Unassembled WGS sequence"/>
</dbReference>
<proteinExistence type="predicted"/>
<evidence type="ECO:0000313" key="1">
    <source>
        <dbReference type="EMBL" id="PON31449.1"/>
    </source>
</evidence>
<dbReference type="AlphaFoldDB" id="A0A2P5A4M2"/>
<keyword evidence="2" id="KW-1185">Reference proteome</keyword>
<feature type="non-terminal residue" evidence="1">
    <location>
        <position position="58"/>
    </location>
</feature>
<accession>A0A2P5A4M2</accession>
<dbReference type="InParanoid" id="A0A2P5A4M2"/>
<evidence type="ECO:0000313" key="2">
    <source>
        <dbReference type="Proteomes" id="UP000237000"/>
    </source>
</evidence>
<name>A0A2P5A4M2_TREOI</name>
<protein>
    <submittedName>
        <fullName evidence="1">Uncharacterized protein</fullName>
    </submittedName>
</protein>
<comment type="caution">
    <text evidence="1">The sequence shown here is derived from an EMBL/GenBank/DDBJ whole genome shotgun (WGS) entry which is preliminary data.</text>
</comment>
<organism evidence="1 2">
    <name type="scientific">Trema orientale</name>
    <name type="common">Charcoal tree</name>
    <name type="synonym">Celtis orientalis</name>
    <dbReference type="NCBI Taxonomy" id="63057"/>
    <lineage>
        <taxon>Eukaryota</taxon>
        <taxon>Viridiplantae</taxon>
        <taxon>Streptophyta</taxon>
        <taxon>Embryophyta</taxon>
        <taxon>Tracheophyta</taxon>
        <taxon>Spermatophyta</taxon>
        <taxon>Magnoliopsida</taxon>
        <taxon>eudicotyledons</taxon>
        <taxon>Gunneridae</taxon>
        <taxon>Pentapetalae</taxon>
        <taxon>rosids</taxon>
        <taxon>fabids</taxon>
        <taxon>Rosales</taxon>
        <taxon>Cannabaceae</taxon>
        <taxon>Trema</taxon>
    </lineage>
</organism>
<reference evidence="2" key="1">
    <citation type="submission" date="2016-06" db="EMBL/GenBank/DDBJ databases">
        <title>Parallel loss of symbiosis genes in relatives of nitrogen-fixing non-legume Parasponia.</title>
        <authorList>
            <person name="Van Velzen R."/>
            <person name="Holmer R."/>
            <person name="Bu F."/>
            <person name="Rutten L."/>
            <person name="Van Zeijl A."/>
            <person name="Liu W."/>
            <person name="Santuari L."/>
            <person name="Cao Q."/>
            <person name="Sharma T."/>
            <person name="Shen D."/>
            <person name="Roswanjaya Y."/>
            <person name="Wardhani T."/>
            <person name="Kalhor M.S."/>
            <person name="Jansen J."/>
            <person name="Van den Hoogen J."/>
            <person name="Gungor B."/>
            <person name="Hartog M."/>
            <person name="Hontelez J."/>
            <person name="Verver J."/>
            <person name="Yang W.-C."/>
            <person name="Schijlen E."/>
            <person name="Repin R."/>
            <person name="Schilthuizen M."/>
            <person name="Schranz E."/>
            <person name="Heidstra R."/>
            <person name="Miyata K."/>
            <person name="Fedorova E."/>
            <person name="Kohlen W."/>
            <person name="Bisseling T."/>
            <person name="Smit S."/>
            <person name="Geurts R."/>
        </authorList>
    </citation>
    <scope>NUCLEOTIDE SEQUENCE [LARGE SCALE GENOMIC DNA]</scope>
    <source>
        <strain evidence="2">cv. RG33-2</strain>
    </source>
</reference>
<dbReference type="EMBL" id="JXTC01001361">
    <property type="protein sequence ID" value="PON31449.1"/>
    <property type="molecule type" value="Genomic_DNA"/>
</dbReference>